<sequence length="63" mass="6896">MLPGDKKQEETAKNANQPGEEKLAQNPNPRANENIRERTELPGTESADMEDEVGTEITDGEDG</sequence>
<evidence type="ECO:0000313" key="2">
    <source>
        <dbReference type="EMBL" id="SHF95779.1"/>
    </source>
</evidence>
<feature type="compositionally biased region" description="Basic and acidic residues" evidence="1">
    <location>
        <begin position="1"/>
        <end position="12"/>
    </location>
</feature>
<evidence type="ECO:0000256" key="1">
    <source>
        <dbReference type="SAM" id="MobiDB-lite"/>
    </source>
</evidence>
<accession>A0A1M5FWF0</accession>
<proteinExistence type="predicted"/>
<organism evidence="2 3">
    <name type="scientific">Flavisolibacter ginsengisoli DSM 18119</name>
    <dbReference type="NCBI Taxonomy" id="1121884"/>
    <lineage>
        <taxon>Bacteria</taxon>
        <taxon>Pseudomonadati</taxon>
        <taxon>Bacteroidota</taxon>
        <taxon>Chitinophagia</taxon>
        <taxon>Chitinophagales</taxon>
        <taxon>Chitinophagaceae</taxon>
        <taxon>Flavisolibacter</taxon>
    </lineage>
</organism>
<feature type="region of interest" description="Disordered" evidence="1">
    <location>
        <begin position="1"/>
        <end position="63"/>
    </location>
</feature>
<dbReference type="Proteomes" id="UP000184048">
    <property type="component" value="Unassembled WGS sequence"/>
</dbReference>
<feature type="compositionally biased region" description="Acidic residues" evidence="1">
    <location>
        <begin position="47"/>
        <end position="63"/>
    </location>
</feature>
<dbReference type="AlphaFoldDB" id="A0A1M5FWF0"/>
<dbReference type="RefSeq" id="WP_072837076.1">
    <property type="nucleotide sequence ID" value="NZ_FQUU01000025.1"/>
</dbReference>
<evidence type="ECO:0000313" key="3">
    <source>
        <dbReference type="Proteomes" id="UP000184048"/>
    </source>
</evidence>
<gene>
    <name evidence="2" type="ORF">SAMN02745131_03964</name>
</gene>
<dbReference type="STRING" id="1121884.SAMN02745131_03964"/>
<keyword evidence="3" id="KW-1185">Reference proteome</keyword>
<reference evidence="2 3" key="1">
    <citation type="submission" date="2016-11" db="EMBL/GenBank/DDBJ databases">
        <authorList>
            <person name="Jaros S."/>
            <person name="Januszkiewicz K."/>
            <person name="Wedrychowicz H."/>
        </authorList>
    </citation>
    <scope>NUCLEOTIDE SEQUENCE [LARGE SCALE GENOMIC DNA]</scope>
    <source>
        <strain evidence="2 3">DSM 18119</strain>
    </source>
</reference>
<protein>
    <submittedName>
        <fullName evidence="2">Uncharacterized protein</fullName>
    </submittedName>
</protein>
<name>A0A1M5FWF0_9BACT</name>
<dbReference type="EMBL" id="FQUU01000025">
    <property type="protein sequence ID" value="SHF95779.1"/>
    <property type="molecule type" value="Genomic_DNA"/>
</dbReference>